<evidence type="ECO:0000259" key="3">
    <source>
        <dbReference type="Pfam" id="PF00685"/>
    </source>
</evidence>
<evidence type="ECO:0000256" key="2">
    <source>
        <dbReference type="ARBA" id="ARBA00022679"/>
    </source>
</evidence>
<dbReference type="Gene3D" id="3.40.50.300">
    <property type="entry name" value="P-loop containing nucleotide triphosphate hydrolases"/>
    <property type="match status" value="1"/>
</dbReference>
<feature type="domain" description="Sulfotransferase" evidence="3">
    <location>
        <begin position="52"/>
        <end position="254"/>
    </location>
</feature>
<dbReference type="SUPFAM" id="SSF52540">
    <property type="entry name" value="P-loop containing nucleoside triphosphate hydrolases"/>
    <property type="match status" value="1"/>
</dbReference>
<evidence type="ECO:0000313" key="4">
    <source>
        <dbReference type="EMBL" id="ELT98967.1"/>
    </source>
</evidence>
<dbReference type="EMBL" id="AMQN01010253">
    <property type="status" value="NOT_ANNOTATED_CDS"/>
    <property type="molecule type" value="Genomic_DNA"/>
</dbReference>
<keyword evidence="6" id="KW-1185">Reference proteome</keyword>
<sequence length="287" mass="33709">MTGNLPGASRQWDPLYSQIDGMYEYKESGLLCLPCMTEPLMDQMFNDFKFRDGDILIASYPQSGFLWVQEALWHAHNMDTLAVPIKDKSPLCIRLPFLEHEFRNVEPMSLLKDMESPRIMKTHLEYKHLQKQMEGFEDKIKIILWVQDPRKVLKNYHKFWSVCGAGFGFPLVSWEKFFQLFKDKQLFEGDWFEMNRSWIDTFSARGNLLVLTYEDVVNDLDGTVQKLAEFTDVPDWDKKLFKLQKCTYMQPYDKKPDTEGYTEEQLQIVKDMINAKMGGTGLDKLYG</sequence>
<evidence type="ECO:0000313" key="5">
    <source>
        <dbReference type="EnsemblMetazoa" id="CapteP219198"/>
    </source>
</evidence>
<dbReference type="OrthoDB" id="205623at2759"/>
<reference evidence="6" key="1">
    <citation type="submission" date="2012-12" db="EMBL/GenBank/DDBJ databases">
        <authorList>
            <person name="Hellsten U."/>
            <person name="Grimwood J."/>
            <person name="Chapman J.A."/>
            <person name="Shapiro H."/>
            <person name="Aerts A."/>
            <person name="Otillar R.P."/>
            <person name="Terry A.Y."/>
            <person name="Boore J.L."/>
            <person name="Simakov O."/>
            <person name="Marletaz F."/>
            <person name="Cho S.-J."/>
            <person name="Edsinger-Gonzales E."/>
            <person name="Havlak P."/>
            <person name="Kuo D.-H."/>
            <person name="Larsson T."/>
            <person name="Lv J."/>
            <person name="Arendt D."/>
            <person name="Savage R."/>
            <person name="Osoegawa K."/>
            <person name="de Jong P."/>
            <person name="Lindberg D.R."/>
            <person name="Seaver E.C."/>
            <person name="Weisblat D.A."/>
            <person name="Putnam N.H."/>
            <person name="Grigoriev I.V."/>
            <person name="Rokhsar D.S."/>
        </authorList>
    </citation>
    <scope>NUCLEOTIDE SEQUENCE</scope>
    <source>
        <strain evidence="6">I ESC-2004</strain>
    </source>
</reference>
<dbReference type="STRING" id="283909.R7TZB4"/>
<dbReference type="EnsemblMetazoa" id="CapteT219198">
    <property type="protein sequence ID" value="CapteP219198"/>
    <property type="gene ID" value="CapteG219198"/>
</dbReference>
<comment type="similarity">
    <text evidence="1">Belongs to the sulfotransferase 1 family.</text>
</comment>
<reference evidence="5" key="3">
    <citation type="submission" date="2015-06" db="UniProtKB">
        <authorList>
            <consortium name="EnsemblMetazoa"/>
        </authorList>
    </citation>
    <scope>IDENTIFICATION</scope>
</reference>
<name>R7TZB4_CAPTE</name>
<dbReference type="AlphaFoldDB" id="R7TZB4"/>
<organism evidence="4">
    <name type="scientific">Capitella teleta</name>
    <name type="common">Polychaete worm</name>
    <dbReference type="NCBI Taxonomy" id="283909"/>
    <lineage>
        <taxon>Eukaryota</taxon>
        <taxon>Metazoa</taxon>
        <taxon>Spiralia</taxon>
        <taxon>Lophotrochozoa</taxon>
        <taxon>Annelida</taxon>
        <taxon>Polychaeta</taxon>
        <taxon>Sedentaria</taxon>
        <taxon>Scolecida</taxon>
        <taxon>Capitellidae</taxon>
        <taxon>Capitella</taxon>
    </lineage>
</organism>
<evidence type="ECO:0000313" key="6">
    <source>
        <dbReference type="Proteomes" id="UP000014760"/>
    </source>
</evidence>
<dbReference type="InterPro" id="IPR000863">
    <property type="entry name" value="Sulfotransferase_dom"/>
</dbReference>
<dbReference type="InterPro" id="IPR027417">
    <property type="entry name" value="P-loop_NTPase"/>
</dbReference>
<dbReference type="Pfam" id="PF00685">
    <property type="entry name" value="Sulfotransfer_1"/>
    <property type="match status" value="1"/>
</dbReference>
<reference evidence="4 6" key="2">
    <citation type="journal article" date="2013" name="Nature">
        <title>Insights into bilaterian evolution from three spiralian genomes.</title>
        <authorList>
            <person name="Simakov O."/>
            <person name="Marletaz F."/>
            <person name="Cho S.J."/>
            <person name="Edsinger-Gonzales E."/>
            <person name="Havlak P."/>
            <person name="Hellsten U."/>
            <person name="Kuo D.H."/>
            <person name="Larsson T."/>
            <person name="Lv J."/>
            <person name="Arendt D."/>
            <person name="Savage R."/>
            <person name="Osoegawa K."/>
            <person name="de Jong P."/>
            <person name="Grimwood J."/>
            <person name="Chapman J.A."/>
            <person name="Shapiro H."/>
            <person name="Aerts A."/>
            <person name="Otillar R.P."/>
            <person name="Terry A.Y."/>
            <person name="Boore J.L."/>
            <person name="Grigoriev I.V."/>
            <person name="Lindberg D.R."/>
            <person name="Seaver E.C."/>
            <person name="Weisblat D.A."/>
            <person name="Putnam N.H."/>
            <person name="Rokhsar D.S."/>
        </authorList>
    </citation>
    <scope>NUCLEOTIDE SEQUENCE</scope>
    <source>
        <strain evidence="4 6">I ESC-2004</strain>
    </source>
</reference>
<dbReference type="HOGENOM" id="CLU_084581_0_0_1"/>
<evidence type="ECO:0000256" key="1">
    <source>
        <dbReference type="ARBA" id="ARBA00005771"/>
    </source>
</evidence>
<keyword evidence="2" id="KW-0808">Transferase</keyword>
<dbReference type="OMA" id="CADAVDY"/>
<protein>
    <recommendedName>
        <fullName evidence="3">Sulfotransferase domain-containing protein</fullName>
    </recommendedName>
</protein>
<accession>R7TZB4</accession>
<dbReference type="PANTHER" id="PTHR11783">
    <property type="entry name" value="SULFOTRANSFERASE SULT"/>
    <property type="match status" value="1"/>
</dbReference>
<dbReference type="EMBL" id="KB307403">
    <property type="protein sequence ID" value="ELT98967.1"/>
    <property type="molecule type" value="Genomic_DNA"/>
</dbReference>
<proteinExistence type="inferred from homology"/>
<dbReference type="GO" id="GO:0008146">
    <property type="term" value="F:sulfotransferase activity"/>
    <property type="evidence" value="ECO:0007669"/>
    <property type="project" value="InterPro"/>
</dbReference>
<gene>
    <name evidence="4" type="ORF">CAPTEDRAFT_219198</name>
</gene>
<dbReference type="Proteomes" id="UP000014760">
    <property type="component" value="Unassembled WGS sequence"/>
</dbReference>